<dbReference type="SUPFAM" id="SSF52402">
    <property type="entry name" value="Adenine nucleotide alpha hydrolases-like"/>
    <property type="match status" value="1"/>
</dbReference>
<dbReference type="PANTHER" id="PTHR46268:SF6">
    <property type="entry name" value="UNIVERSAL STRESS PROTEIN UP12"/>
    <property type="match status" value="1"/>
</dbReference>
<evidence type="ECO:0000259" key="2">
    <source>
        <dbReference type="Pfam" id="PF00582"/>
    </source>
</evidence>
<dbReference type="InterPro" id="IPR014729">
    <property type="entry name" value="Rossmann-like_a/b/a_fold"/>
</dbReference>
<evidence type="ECO:0000313" key="3">
    <source>
        <dbReference type="EMBL" id="MDT2810135.1"/>
    </source>
</evidence>
<dbReference type="PANTHER" id="PTHR46268">
    <property type="entry name" value="STRESS RESPONSE PROTEIN NHAX"/>
    <property type="match status" value="1"/>
</dbReference>
<sequence>MNILVTLDSLHDSGAYLEKSFKLIQKLQGKQVLLLDVVDTAELETIEAVAATFDEELVASKKVALADLVKELQGRYPALAITGSIKSGNPKSCIVKAAKDSQADLVISGSHHYSNVEYLLYHGSVSAYLAKHLPCDLFIIKNPVD</sequence>
<dbReference type="Gene3D" id="3.40.50.620">
    <property type="entry name" value="HUPs"/>
    <property type="match status" value="1"/>
</dbReference>
<feature type="domain" description="UspA" evidence="2">
    <location>
        <begin position="2"/>
        <end position="141"/>
    </location>
</feature>
<proteinExistence type="inferred from homology"/>
<dbReference type="RefSeq" id="WP_311835339.1">
    <property type="nucleotide sequence ID" value="NZ_JARQBJ010000003.1"/>
</dbReference>
<dbReference type="Proteomes" id="UP001256711">
    <property type="component" value="Unassembled WGS sequence"/>
</dbReference>
<dbReference type="Pfam" id="PF00582">
    <property type="entry name" value="Usp"/>
    <property type="match status" value="1"/>
</dbReference>
<dbReference type="EMBL" id="JARQBJ010000003">
    <property type="protein sequence ID" value="MDT2810135.1"/>
    <property type="molecule type" value="Genomic_DNA"/>
</dbReference>
<protein>
    <submittedName>
        <fullName evidence="3">Universal stress protein</fullName>
    </submittedName>
</protein>
<comment type="similarity">
    <text evidence="1">Belongs to the universal stress protein A family.</text>
</comment>
<accession>A0AAW8TZ38</accession>
<reference evidence="3" key="1">
    <citation type="submission" date="2023-03" db="EMBL/GenBank/DDBJ databases">
        <authorList>
            <person name="Shen W."/>
            <person name="Cai J."/>
        </authorList>
    </citation>
    <scope>NUCLEOTIDE SEQUENCE</scope>
    <source>
        <strain evidence="3">B226-2</strain>
    </source>
</reference>
<name>A0AAW8TZ38_9ENTE</name>
<dbReference type="AlphaFoldDB" id="A0AAW8TZ38"/>
<comment type="caution">
    <text evidence="3">The sequence shown here is derived from an EMBL/GenBank/DDBJ whole genome shotgun (WGS) entry which is preliminary data.</text>
</comment>
<gene>
    <name evidence="3" type="ORF">P7H43_06545</name>
</gene>
<dbReference type="CDD" id="cd00293">
    <property type="entry name" value="USP-like"/>
    <property type="match status" value="1"/>
</dbReference>
<evidence type="ECO:0000256" key="1">
    <source>
        <dbReference type="ARBA" id="ARBA00008791"/>
    </source>
</evidence>
<dbReference type="InterPro" id="IPR006016">
    <property type="entry name" value="UspA"/>
</dbReference>
<organism evidence="3 4">
    <name type="scientific">Enterococcus asini</name>
    <dbReference type="NCBI Taxonomy" id="57732"/>
    <lineage>
        <taxon>Bacteria</taxon>
        <taxon>Bacillati</taxon>
        <taxon>Bacillota</taxon>
        <taxon>Bacilli</taxon>
        <taxon>Lactobacillales</taxon>
        <taxon>Enterococcaceae</taxon>
        <taxon>Enterococcus</taxon>
    </lineage>
</organism>
<evidence type="ECO:0000313" key="4">
    <source>
        <dbReference type="Proteomes" id="UP001256711"/>
    </source>
</evidence>